<reference evidence="2" key="2">
    <citation type="submission" date="2020-06" db="EMBL/GenBank/DDBJ databases">
        <title>Helianthus annuus Genome sequencing and assembly Release 2.</title>
        <authorList>
            <person name="Gouzy J."/>
            <person name="Langlade N."/>
            <person name="Munos S."/>
        </authorList>
    </citation>
    <scope>NUCLEOTIDE SEQUENCE</scope>
    <source>
        <tissue evidence="2">Leaves</tissue>
    </source>
</reference>
<evidence type="ECO:0000313" key="2">
    <source>
        <dbReference type="EMBL" id="KAF5802585.1"/>
    </source>
</evidence>
<comment type="caution">
    <text evidence="2">The sequence shown here is derived from an EMBL/GenBank/DDBJ whole genome shotgun (WGS) entry which is preliminary data.</text>
</comment>
<feature type="chain" id="PRO_5039949605" description="Secreted protein" evidence="1">
    <location>
        <begin position="17"/>
        <end position="85"/>
    </location>
</feature>
<name>A0A9K3IV27_HELAN</name>
<feature type="signal peptide" evidence="1">
    <location>
        <begin position="1"/>
        <end position="16"/>
    </location>
</feature>
<reference evidence="2" key="1">
    <citation type="journal article" date="2017" name="Nature">
        <title>The sunflower genome provides insights into oil metabolism, flowering and Asterid evolution.</title>
        <authorList>
            <person name="Badouin H."/>
            <person name="Gouzy J."/>
            <person name="Grassa C.J."/>
            <person name="Murat F."/>
            <person name="Staton S.E."/>
            <person name="Cottret L."/>
            <person name="Lelandais-Briere C."/>
            <person name="Owens G.L."/>
            <person name="Carrere S."/>
            <person name="Mayjonade B."/>
            <person name="Legrand L."/>
            <person name="Gill N."/>
            <person name="Kane N.C."/>
            <person name="Bowers J.E."/>
            <person name="Hubner S."/>
            <person name="Bellec A."/>
            <person name="Berard A."/>
            <person name="Berges H."/>
            <person name="Blanchet N."/>
            <person name="Boniface M.C."/>
            <person name="Brunel D."/>
            <person name="Catrice O."/>
            <person name="Chaidir N."/>
            <person name="Claudel C."/>
            <person name="Donnadieu C."/>
            <person name="Faraut T."/>
            <person name="Fievet G."/>
            <person name="Helmstetter N."/>
            <person name="King M."/>
            <person name="Knapp S.J."/>
            <person name="Lai Z."/>
            <person name="Le Paslier M.C."/>
            <person name="Lippi Y."/>
            <person name="Lorenzon L."/>
            <person name="Mandel J.R."/>
            <person name="Marage G."/>
            <person name="Marchand G."/>
            <person name="Marquand E."/>
            <person name="Bret-Mestries E."/>
            <person name="Morien E."/>
            <person name="Nambeesan S."/>
            <person name="Nguyen T."/>
            <person name="Pegot-Espagnet P."/>
            <person name="Pouilly N."/>
            <person name="Raftis F."/>
            <person name="Sallet E."/>
            <person name="Schiex T."/>
            <person name="Thomas J."/>
            <person name="Vandecasteele C."/>
            <person name="Vares D."/>
            <person name="Vear F."/>
            <person name="Vautrin S."/>
            <person name="Crespi M."/>
            <person name="Mangin B."/>
            <person name="Burke J.M."/>
            <person name="Salse J."/>
            <person name="Munos S."/>
            <person name="Vincourt P."/>
            <person name="Rieseberg L.H."/>
            <person name="Langlade N.B."/>
        </authorList>
    </citation>
    <scope>NUCLEOTIDE SEQUENCE</scope>
    <source>
        <tissue evidence="2">Leaves</tissue>
    </source>
</reference>
<protein>
    <recommendedName>
        <fullName evidence="4">Secreted protein</fullName>
    </recommendedName>
</protein>
<dbReference type="AlphaFoldDB" id="A0A9K3IV27"/>
<evidence type="ECO:0008006" key="4">
    <source>
        <dbReference type="Google" id="ProtNLM"/>
    </source>
</evidence>
<evidence type="ECO:0000256" key="1">
    <source>
        <dbReference type="SAM" id="SignalP"/>
    </source>
</evidence>
<keyword evidence="3" id="KW-1185">Reference proteome</keyword>
<dbReference type="EMBL" id="MNCJ02000321">
    <property type="protein sequence ID" value="KAF5802585.1"/>
    <property type="molecule type" value="Genomic_DNA"/>
</dbReference>
<organism evidence="2 3">
    <name type="scientific">Helianthus annuus</name>
    <name type="common">Common sunflower</name>
    <dbReference type="NCBI Taxonomy" id="4232"/>
    <lineage>
        <taxon>Eukaryota</taxon>
        <taxon>Viridiplantae</taxon>
        <taxon>Streptophyta</taxon>
        <taxon>Embryophyta</taxon>
        <taxon>Tracheophyta</taxon>
        <taxon>Spermatophyta</taxon>
        <taxon>Magnoliopsida</taxon>
        <taxon>eudicotyledons</taxon>
        <taxon>Gunneridae</taxon>
        <taxon>Pentapetalae</taxon>
        <taxon>asterids</taxon>
        <taxon>campanulids</taxon>
        <taxon>Asterales</taxon>
        <taxon>Asteraceae</taxon>
        <taxon>Asteroideae</taxon>
        <taxon>Heliantheae alliance</taxon>
        <taxon>Heliantheae</taxon>
        <taxon>Helianthus</taxon>
    </lineage>
</organism>
<sequence length="85" mass="9753">MLLVLVVMLVVVVVEEEDMAVAGARNMFKEDIVDVFRFGLSGVMRMKGLEYMEIIQLVCDTTVPQVSYPKVFFFFFFVCIKRCGN</sequence>
<dbReference type="Proteomes" id="UP000215914">
    <property type="component" value="Unassembled WGS sequence"/>
</dbReference>
<accession>A0A9K3IV27</accession>
<keyword evidence="1" id="KW-0732">Signal</keyword>
<proteinExistence type="predicted"/>
<dbReference type="Gramene" id="mRNA:HanXRQr2_Chr06g0261201">
    <property type="protein sequence ID" value="CDS:HanXRQr2_Chr06g0261201.1"/>
    <property type="gene ID" value="HanXRQr2_Chr06g0261201"/>
</dbReference>
<evidence type="ECO:0000313" key="3">
    <source>
        <dbReference type="Proteomes" id="UP000215914"/>
    </source>
</evidence>
<gene>
    <name evidence="2" type="ORF">HanXRQr2_Chr06g0261201</name>
</gene>